<protein>
    <submittedName>
        <fullName evidence="2">Helix-turn-helix domain-containing protein</fullName>
    </submittedName>
</protein>
<sequence length="109" mass="12568">MNIGDMFYLEWHKRRLTLYDVACKIGCSALHLSQIETGRVLPLKRYSLSKLCELYGLDRNEIYRLACEEAEKKQKEAQSPQKQTGSVTCKHSDRLLLGRGYVTHLINHG</sequence>
<proteinExistence type="predicted"/>
<accession>A0A6P1Y0W4</accession>
<organism evidence="2 3">
    <name type="scientific">Treponema vincentii</name>
    <dbReference type="NCBI Taxonomy" id="69710"/>
    <lineage>
        <taxon>Bacteria</taxon>
        <taxon>Pseudomonadati</taxon>
        <taxon>Spirochaetota</taxon>
        <taxon>Spirochaetia</taxon>
        <taxon>Spirochaetales</taxon>
        <taxon>Treponemataceae</taxon>
        <taxon>Treponema</taxon>
    </lineage>
</organism>
<dbReference type="GO" id="GO:0003677">
    <property type="term" value="F:DNA binding"/>
    <property type="evidence" value="ECO:0007669"/>
    <property type="project" value="InterPro"/>
</dbReference>
<name>A0A6P1Y0W4_9SPIR</name>
<dbReference type="KEGG" id="trz:GWP43_04710"/>
<feature type="domain" description="HTH cro/C1-type" evidence="1">
    <location>
        <begin position="13"/>
        <end position="62"/>
    </location>
</feature>
<dbReference type="Proteomes" id="UP000464374">
    <property type="component" value="Chromosome"/>
</dbReference>
<dbReference type="AlphaFoldDB" id="A0A6P1Y0W4"/>
<dbReference type="InterPro" id="IPR001387">
    <property type="entry name" value="Cro/C1-type_HTH"/>
</dbReference>
<reference evidence="2 3" key="1">
    <citation type="submission" date="2020-01" db="EMBL/GenBank/DDBJ databases">
        <title>Complete genome sequence of a human oral phylogroup 1 Treponema sp. strain ATCC 700766, originally isolated from periodontitis dental plaque.</title>
        <authorList>
            <person name="Chan Y."/>
            <person name="Huo Y.-B."/>
            <person name="Yu X.-L."/>
            <person name="Zeng H."/>
            <person name="Leung W.-K."/>
            <person name="Watt R.M."/>
        </authorList>
    </citation>
    <scope>NUCLEOTIDE SEQUENCE [LARGE SCALE GENOMIC DNA]</scope>
    <source>
        <strain evidence="2 3">OMZ 804</strain>
    </source>
</reference>
<dbReference type="Pfam" id="PF13560">
    <property type="entry name" value="HTH_31"/>
    <property type="match status" value="1"/>
</dbReference>
<dbReference type="SUPFAM" id="SSF47413">
    <property type="entry name" value="lambda repressor-like DNA-binding domains"/>
    <property type="match status" value="1"/>
</dbReference>
<evidence type="ECO:0000313" key="3">
    <source>
        <dbReference type="Proteomes" id="UP000464374"/>
    </source>
</evidence>
<dbReference type="EMBL" id="CP048020">
    <property type="protein sequence ID" value="QHX42863.1"/>
    <property type="molecule type" value="Genomic_DNA"/>
</dbReference>
<evidence type="ECO:0000259" key="1">
    <source>
        <dbReference type="PROSITE" id="PS50943"/>
    </source>
</evidence>
<dbReference type="PROSITE" id="PS50943">
    <property type="entry name" value="HTH_CROC1"/>
    <property type="match status" value="1"/>
</dbReference>
<dbReference type="InterPro" id="IPR010982">
    <property type="entry name" value="Lambda_DNA-bd_dom_sf"/>
</dbReference>
<dbReference type="RefSeq" id="WP_162663091.1">
    <property type="nucleotide sequence ID" value="NZ_CP048020.1"/>
</dbReference>
<dbReference type="Gene3D" id="1.10.260.40">
    <property type="entry name" value="lambda repressor-like DNA-binding domains"/>
    <property type="match status" value="1"/>
</dbReference>
<dbReference type="CDD" id="cd00093">
    <property type="entry name" value="HTH_XRE"/>
    <property type="match status" value="1"/>
</dbReference>
<gene>
    <name evidence="2" type="ORF">GWP43_04710</name>
</gene>
<evidence type="ECO:0000313" key="2">
    <source>
        <dbReference type="EMBL" id="QHX42863.1"/>
    </source>
</evidence>